<proteinExistence type="inferred from homology"/>
<dbReference type="Proteomes" id="UP000262712">
    <property type="component" value="Chromosome"/>
</dbReference>
<feature type="domain" description="CBS" evidence="8">
    <location>
        <begin position="204"/>
        <end position="262"/>
    </location>
</feature>
<evidence type="ECO:0000256" key="6">
    <source>
        <dbReference type="PIRSR" id="PIRSR004692-3"/>
    </source>
</evidence>
<evidence type="ECO:0000259" key="8">
    <source>
        <dbReference type="PROSITE" id="PS51371"/>
    </source>
</evidence>
<evidence type="ECO:0000313" key="12">
    <source>
        <dbReference type="Proteomes" id="UP000221222"/>
    </source>
</evidence>
<name>A0A2G1DG92_9BACT</name>
<dbReference type="InterPro" id="IPR035474">
    <property type="entry name" value="SIS_Kpsf"/>
</dbReference>
<dbReference type="PANTHER" id="PTHR42745">
    <property type="match status" value="1"/>
</dbReference>
<feature type="site" description="Catalytically relevant" evidence="6">
    <location>
        <position position="105"/>
    </location>
</feature>
<reference evidence="11 12" key="1">
    <citation type="submission" date="2017-09" db="EMBL/GenBank/DDBJ databases">
        <title>Arcobacter canalis sp. nov., a new species isolated from a water canal contaminated with urban sewage.</title>
        <authorList>
            <person name="Perez-Cataluna A."/>
            <person name="Salas-Masso N."/>
            <person name="Figueras M.J."/>
        </authorList>
    </citation>
    <scope>NUCLEOTIDE SEQUENCE [LARGE SCALE GENOMIC DNA]</scope>
    <source>
        <strain evidence="11 12">F98-3</strain>
    </source>
</reference>
<dbReference type="Gene3D" id="3.40.50.10490">
    <property type="entry name" value="Glucose-6-phosphate isomerase like protein, domain 1"/>
    <property type="match status" value="1"/>
</dbReference>
<feature type="site" description="Catalytically relevant" evidence="6">
    <location>
        <position position="53"/>
    </location>
</feature>
<dbReference type="GO" id="GO:0019146">
    <property type="term" value="F:arabinose-5-phosphate isomerase activity"/>
    <property type="evidence" value="ECO:0007669"/>
    <property type="project" value="UniProtKB-ARBA"/>
</dbReference>
<dbReference type="AlphaFoldDB" id="A0A2G1DG92"/>
<feature type="site" description="Catalytically relevant" evidence="6">
    <location>
        <position position="146"/>
    </location>
</feature>
<evidence type="ECO:0000256" key="3">
    <source>
        <dbReference type="ARBA" id="ARBA00023122"/>
    </source>
</evidence>
<reference evidence="10 13" key="2">
    <citation type="submission" date="2018-08" db="EMBL/GenBank/DDBJ databases">
        <title>Complete genome of the Arcobacter molluscorum type strain LMG 25693.</title>
        <authorList>
            <person name="Miller W.G."/>
            <person name="Yee E."/>
            <person name="Bono J.L."/>
        </authorList>
    </citation>
    <scope>NUCLEOTIDE SEQUENCE [LARGE SCALE GENOMIC DNA]</scope>
    <source>
        <strain evidence="10 13">CECT 7696</strain>
    </source>
</reference>
<evidence type="ECO:0000313" key="10">
    <source>
        <dbReference type="EMBL" id="AXX91090.1"/>
    </source>
</evidence>
<dbReference type="EMBL" id="CP032098">
    <property type="protein sequence ID" value="AXX91090.1"/>
    <property type="molecule type" value="Genomic_DNA"/>
</dbReference>
<dbReference type="Pfam" id="PF00571">
    <property type="entry name" value="CBS"/>
    <property type="match status" value="2"/>
</dbReference>
<dbReference type="CDD" id="cd04604">
    <property type="entry name" value="CBS_pair_SIS_assoc"/>
    <property type="match status" value="1"/>
</dbReference>
<dbReference type="FunFam" id="3.40.50.10490:FF:000011">
    <property type="entry name" value="Arabinose 5-phosphate isomerase"/>
    <property type="match status" value="1"/>
</dbReference>
<accession>A0A2G1DG92</accession>
<feature type="binding site" evidence="5">
    <location>
        <position position="76"/>
    </location>
    <ligand>
        <name>Zn(2+)</name>
        <dbReference type="ChEBI" id="CHEBI:29105"/>
    </ligand>
</feature>
<keyword evidence="12" id="KW-1185">Reference proteome</keyword>
<evidence type="ECO:0000256" key="5">
    <source>
        <dbReference type="PIRSR" id="PIRSR004692-2"/>
    </source>
</evidence>
<dbReference type="SMART" id="SM00116">
    <property type="entry name" value="CBS"/>
    <property type="match status" value="2"/>
</dbReference>
<dbReference type="InterPro" id="IPR004800">
    <property type="entry name" value="KdsD/KpsF-type"/>
</dbReference>
<dbReference type="Pfam" id="PF01380">
    <property type="entry name" value="SIS"/>
    <property type="match status" value="1"/>
</dbReference>
<dbReference type="GO" id="GO:0097367">
    <property type="term" value="F:carbohydrate derivative binding"/>
    <property type="evidence" value="ECO:0007669"/>
    <property type="project" value="InterPro"/>
</dbReference>
<gene>
    <name evidence="10" type="primary">kpsF</name>
    <name evidence="10" type="ORF">AMOL_0049</name>
    <name evidence="11" type="ORF">CPU12_10485</name>
</gene>
<dbReference type="EMBL" id="NXFY01000017">
    <property type="protein sequence ID" value="PHO17464.1"/>
    <property type="molecule type" value="Genomic_DNA"/>
</dbReference>
<keyword evidence="5" id="KW-0862">Zinc</keyword>
<dbReference type="InterPro" id="IPR046348">
    <property type="entry name" value="SIS_dom_sf"/>
</dbReference>
<evidence type="ECO:0000259" key="9">
    <source>
        <dbReference type="PROSITE" id="PS51464"/>
    </source>
</evidence>
<dbReference type="Gene3D" id="3.10.580.10">
    <property type="entry name" value="CBS-domain"/>
    <property type="match status" value="1"/>
</dbReference>
<evidence type="ECO:0000256" key="7">
    <source>
        <dbReference type="PROSITE-ProRule" id="PRU00703"/>
    </source>
</evidence>
<dbReference type="GO" id="GO:0005975">
    <property type="term" value="P:carbohydrate metabolic process"/>
    <property type="evidence" value="ECO:0007669"/>
    <property type="project" value="InterPro"/>
</dbReference>
<keyword evidence="11" id="KW-0413">Isomerase</keyword>
<dbReference type="PANTHER" id="PTHR42745:SF1">
    <property type="entry name" value="ARABINOSE 5-PHOSPHATE ISOMERASE KDSD"/>
    <property type="match status" value="1"/>
</dbReference>
<keyword evidence="5" id="KW-0479">Metal-binding</keyword>
<dbReference type="GO" id="GO:0046872">
    <property type="term" value="F:metal ion binding"/>
    <property type="evidence" value="ECO:0007669"/>
    <property type="project" value="UniProtKB-KW"/>
</dbReference>
<dbReference type="InterPro" id="IPR001347">
    <property type="entry name" value="SIS_dom"/>
</dbReference>
<dbReference type="PIRSF" id="PIRSF004692">
    <property type="entry name" value="KdsD_KpsF"/>
    <property type="match status" value="1"/>
</dbReference>
<evidence type="ECO:0000256" key="4">
    <source>
        <dbReference type="PIRNR" id="PIRNR004692"/>
    </source>
</evidence>
<dbReference type="PROSITE" id="PS51464">
    <property type="entry name" value="SIS"/>
    <property type="match status" value="1"/>
</dbReference>
<dbReference type="PROSITE" id="PS51371">
    <property type="entry name" value="CBS"/>
    <property type="match status" value="2"/>
</dbReference>
<comment type="similarity">
    <text evidence="1 4">Belongs to the SIS family. GutQ/KpsF subfamily.</text>
</comment>
<dbReference type="NCBIfam" id="TIGR00393">
    <property type="entry name" value="kpsF"/>
    <property type="match status" value="1"/>
</dbReference>
<dbReference type="InterPro" id="IPR000644">
    <property type="entry name" value="CBS_dom"/>
</dbReference>
<sequence>MNYKELAKEVLLTEANELEIAAQKLDNDEIDFEKVVDLIVNCKGKLIVTGVGKSGLVGTKIAATLASTGTSSFFLHPTEAMHGDLGMIGKEDIVLGISYSGESEELIQILPHLKRFDIPLIAMARHKESTLGKYADFFININVTKEACPLDTAPTSSTTLTMAMGDVLAVCLMKKREFKKEDFASFHPGGSLGKQLFVKVDDLLRKENLPVVSRETKLKDAIVTMSEGRIGSVIVVDENQKVIALLSDGDLRRALMSDDFSLDCSIEKVATKNPKLINDKNLLASDALHIIEDYKIQLLIVVDSSENLVGVLHIHDLIEAGIK</sequence>
<dbReference type="CDD" id="cd05014">
    <property type="entry name" value="SIS_Kpsf"/>
    <property type="match status" value="1"/>
</dbReference>
<evidence type="ECO:0000313" key="13">
    <source>
        <dbReference type="Proteomes" id="UP000262712"/>
    </source>
</evidence>
<protein>
    <submittedName>
        <fullName evidence="10">D-arabinose 5-phosphate isomerase</fullName>
    </submittedName>
    <submittedName>
        <fullName evidence="11">KpsF/GutQ family sugar-phosphate isomerase</fullName>
    </submittedName>
</protein>
<dbReference type="SUPFAM" id="SSF53697">
    <property type="entry name" value="SIS domain"/>
    <property type="match status" value="1"/>
</dbReference>
<evidence type="ECO:0000256" key="1">
    <source>
        <dbReference type="ARBA" id="ARBA00008165"/>
    </source>
</evidence>
<organism evidence="11 12">
    <name type="scientific">Malaciobacter molluscorum LMG 25693</name>
    <dbReference type="NCBI Taxonomy" id="870501"/>
    <lineage>
        <taxon>Bacteria</taxon>
        <taxon>Pseudomonadati</taxon>
        <taxon>Campylobacterota</taxon>
        <taxon>Epsilonproteobacteria</taxon>
        <taxon>Campylobacterales</taxon>
        <taxon>Arcobacteraceae</taxon>
        <taxon>Malaciobacter</taxon>
    </lineage>
</organism>
<dbReference type="InterPro" id="IPR046342">
    <property type="entry name" value="CBS_dom_sf"/>
</dbReference>
<feature type="domain" description="CBS" evidence="8">
    <location>
        <begin position="270"/>
        <end position="323"/>
    </location>
</feature>
<dbReference type="RefSeq" id="WP_099343069.1">
    <property type="nucleotide sequence ID" value="NZ_CP032098.1"/>
</dbReference>
<keyword evidence="2" id="KW-0677">Repeat</keyword>
<evidence type="ECO:0000256" key="2">
    <source>
        <dbReference type="ARBA" id="ARBA00022737"/>
    </source>
</evidence>
<dbReference type="KEGG" id="amol:AMOL_0049"/>
<dbReference type="GO" id="GO:1901135">
    <property type="term" value="P:carbohydrate derivative metabolic process"/>
    <property type="evidence" value="ECO:0007669"/>
    <property type="project" value="InterPro"/>
</dbReference>
<dbReference type="Proteomes" id="UP000221222">
    <property type="component" value="Unassembled WGS sequence"/>
</dbReference>
<evidence type="ECO:0000313" key="11">
    <source>
        <dbReference type="EMBL" id="PHO17464.1"/>
    </source>
</evidence>
<dbReference type="InterPro" id="IPR050986">
    <property type="entry name" value="GutQ/KpsF_isomerases"/>
</dbReference>
<keyword evidence="3 7" id="KW-0129">CBS domain</keyword>
<feature type="site" description="Catalytically relevant" evidence="6">
    <location>
        <position position="187"/>
    </location>
</feature>
<feature type="domain" description="SIS" evidence="9">
    <location>
        <begin position="35"/>
        <end position="178"/>
    </location>
</feature>